<evidence type="ECO:0000256" key="3">
    <source>
        <dbReference type="ARBA" id="ARBA00022750"/>
    </source>
</evidence>
<dbReference type="EMBL" id="ASPP01023506">
    <property type="protein sequence ID" value="ETO10362.1"/>
    <property type="molecule type" value="Genomic_DNA"/>
</dbReference>
<evidence type="ECO:0000313" key="8">
    <source>
        <dbReference type="EMBL" id="ETO10362.1"/>
    </source>
</evidence>
<dbReference type="GO" id="GO:0004190">
    <property type="term" value="F:aspartic-type endopeptidase activity"/>
    <property type="evidence" value="ECO:0007669"/>
    <property type="project" value="UniProtKB-KW"/>
</dbReference>
<keyword evidence="2 5" id="KW-0645">Protease</keyword>
<keyword evidence="6" id="KW-0812">Transmembrane</keyword>
<evidence type="ECO:0000256" key="4">
    <source>
        <dbReference type="PIRSR" id="PIRSR601461-2"/>
    </source>
</evidence>
<feature type="transmembrane region" description="Helical" evidence="6">
    <location>
        <begin position="117"/>
        <end position="135"/>
    </location>
</feature>
<keyword evidence="9" id="KW-1185">Reference proteome</keyword>
<dbReference type="PROSITE" id="PS51767">
    <property type="entry name" value="PEPTIDASE_A1"/>
    <property type="match status" value="1"/>
</dbReference>
<keyword evidence="6" id="KW-1133">Transmembrane helix</keyword>
<dbReference type="Gene3D" id="2.40.70.10">
    <property type="entry name" value="Acid Proteases"/>
    <property type="match status" value="1"/>
</dbReference>
<proteinExistence type="inferred from homology"/>
<keyword evidence="3 5" id="KW-0064">Aspartyl protease</keyword>
<evidence type="ECO:0000256" key="5">
    <source>
        <dbReference type="RuleBase" id="RU000454"/>
    </source>
</evidence>
<organism evidence="8 9">
    <name type="scientific">Reticulomyxa filosa</name>
    <dbReference type="NCBI Taxonomy" id="46433"/>
    <lineage>
        <taxon>Eukaryota</taxon>
        <taxon>Sar</taxon>
        <taxon>Rhizaria</taxon>
        <taxon>Retaria</taxon>
        <taxon>Foraminifera</taxon>
        <taxon>Monothalamids</taxon>
        <taxon>Reticulomyxidae</taxon>
        <taxon>Reticulomyxa</taxon>
    </lineage>
</organism>
<keyword evidence="5" id="KW-0378">Hydrolase</keyword>
<dbReference type="PANTHER" id="PTHR47966">
    <property type="entry name" value="BETA-SITE APP-CLEAVING ENZYME, ISOFORM A-RELATED"/>
    <property type="match status" value="1"/>
</dbReference>
<evidence type="ECO:0000256" key="6">
    <source>
        <dbReference type="SAM" id="Phobius"/>
    </source>
</evidence>
<dbReference type="InterPro" id="IPR001969">
    <property type="entry name" value="Aspartic_peptidase_AS"/>
</dbReference>
<sequence>MNDESITTVTKAIVDSGTSTIVGPTADVANVAKAVGATEAESGEYTVSCDTTLPDLYFTLGSGSQTRQFRLAGDTWKVKTCELDVICTCILGMIGMDIPPADDGPFWILGDVFMRDWYVFFFFSFVLFSFCDLTFNHKGLDIFLKIKKNTIFISIINLFIQLKFHY</sequence>
<evidence type="ECO:0000313" key="9">
    <source>
        <dbReference type="Proteomes" id="UP000023152"/>
    </source>
</evidence>
<dbReference type="AlphaFoldDB" id="X6MA75"/>
<protein>
    <recommendedName>
        <fullName evidence="7">Peptidase A1 domain-containing protein</fullName>
    </recommendedName>
</protein>
<dbReference type="Pfam" id="PF00026">
    <property type="entry name" value="Asp"/>
    <property type="match status" value="1"/>
</dbReference>
<dbReference type="SUPFAM" id="SSF50630">
    <property type="entry name" value="Acid proteases"/>
    <property type="match status" value="1"/>
</dbReference>
<comment type="caution">
    <text evidence="8">The sequence shown here is derived from an EMBL/GenBank/DDBJ whole genome shotgun (WGS) entry which is preliminary data.</text>
</comment>
<dbReference type="InterPro" id="IPR033121">
    <property type="entry name" value="PEPTIDASE_A1"/>
</dbReference>
<evidence type="ECO:0000256" key="2">
    <source>
        <dbReference type="ARBA" id="ARBA00022670"/>
    </source>
</evidence>
<accession>X6MA75</accession>
<keyword evidence="6" id="KW-0472">Membrane</keyword>
<dbReference type="OrthoDB" id="771136at2759"/>
<gene>
    <name evidence="8" type="ORF">RFI_27016</name>
</gene>
<feature type="domain" description="Peptidase A1" evidence="7">
    <location>
        <begin position="1"/>
        <end position="131"/>
    </location>
</feature>
<comment type="similarity">
    <text evidence="1 5">Belongs to the peptidase A1 family.</text>
</comment>
<dbReference type="PRINTS" id="PR00792">
    <property type="entry name" value="PEPSIN"/>
</dbReference>
<feature type="disulfide bond" evidence="4">
    <location>
        <begin position="49"/>
        <end position="89"/>
    </location>
</feature>
<name>X6MA75_RETFI</name>
<evidence type="ECO:0000259" key="7">
    <source>
        <dbReference type="PROSITE" id="PS51767"/>
    </source>
</evidence>
<dbReference type="InterPro" id="IPR001461">
    <property type="entry name" value="Aspartic_peptidase_A1"/>
</dbReference>
<dbReference type="PANTHER" id="PTHR47966:SF51">
    <property type="entry name" value="BETA-SITE APP-CLEAVING ENZYME, ISOFORM A-RELATED"/>
    <property type="match status" value="1"/>
</dbReference>
<dbReference type="InterPro" id="IPR021109">
    <property type="entry name" value="Peptidase_aspartic_dom_sf"/>
</dbReference>
<reference evidence="8 9" key="1">
    <citation type="journal article" date="2013" name="Curr. Biol.">
        <title>The Genome of the Foraminiferan Reticulomyxa filosa.</title>
        <authorList>
            <person name="Glockner G."/>
            <person name="Hulsmann N."/>
            <person name="Schleicher M."/>
            <person name="Noegel A.A."/>
            <person name="Eichinger L."/>
            <person name="Gallinger C."/>
            <person name="Pawlowski J."/>
            <person name="Sierra R."/>
            <person name="Euteneuer U."/>
            <person name="Pillet L."/>
            <person name="Moustafa A."/>
            <person name="Platzer M."/>
            <person name="Groth M."/>
            <person name="Szafranski K."/>
            <person name="Schliwa M."/>
        </authorList>
    </citation>
    <scope>NUCLEOTIDE SEQUENCE [LARGE SCALE GENOMIC DNA]</scope>
</reference>
<dbReference type="Proteomes" id="UP000023152">
    <property type="component" value="Unassembled WGS sequence"/>
</dbReference>
<keyword evidence="4" id="KW-1015">Disulfide bond</keyword>
<evidence type="ECO:0000256" key="1">
    <source>
        <dbReference type="ARBA" id="ARBA00007447"/>
    </source>
</evidence>
<dbReference type="GO" id="GO:0006508">
    <property type="term" value="P:proteolysis"/>
    <property type="evidence" value="ECO:0007669"/>
    <property type="project" value="UniProtKB-KW"/>
</dbReference>
<dbReference type="PROSITE" id="PS00141">
    <property type="entry name" value="ASP_PROTEASE"/>
    <property type="match status" value="1"/>
</dbReference>